<comment type="caution">
    <text evidence="3">The sequence shown here is derived from an EMBL/GenBank/DDBJ whole genome shotgun (WGS) entry which is preliminary data.</text>
</comment>
<reference evidence="3" key="1">
    <citation type="submission" date="2021-11" db="EMBL/GenBank/DDBJ databases">
        <title>Development of a sustainable strategy for remediation of hydrocarbon-contaminated territories based on the waste exchange concept.</title>
        <authorList>
            <person name="Elkin A."/>
        </authorList>
    </citation>
    <scope>NUCLEOTIDE SEQUENCE</scope>
    <source>
        <strain evidence="3">IEGM 757</strain>
    </source>
</reference>
<protein>
    <submittedName>
        <fullName evidence="3">LLM class flavin-dependent oxidoreductase</fullName>
    </submittedName>
</protein>
<organism evidence="3 4">
    <name type="scientific">Rhodococcus rhodochrous</name>
    <dbReference type="NCBI Taxonomy" id="1829"/>
    <lineage>
        <taxon>Bacteria</taxon>
        <taxon>Bacillati</taxon>
        <taxon>Actinomycetota</taxon>
        <taxon>Actinomycetes</taxon>
        <taxon>Mycobacteriales</taxon>
        <taxon>Nocardiaceae</taxon>
        <taxon>Rhodococcus</taxon>
    </lineage>
</organism>
<dbReference type="InterPro" id="IPR011251">
    <property type="entry name" value="Luciferase-like_dom"/>
</dbReference>
<evidence type="ECO:0000313" key="3">
    <source>
        <dbReference type="EMBL" id="MCD2114569.1"/>
    </source>
</evidence>
<accession>A0AAW4XNU1</accession>
<dbReference type="Gene3D" id="3.20.20.30">
    <property type="entry name" value="Luciferase-like domain"/>
    <property type="match status" value="1"/>
</dbReference>
<dbReference type="EMBL" id="JAJNCO010000024">
    <property type="protein sequence ID" value="MCD2114569.1"/>
    <property type="molecule type" value="Genomic_DNA"/>
</dbReference>
<dbReference type="AlphaFoldDB" id="A0AAW4XNU1"/>
<sequence length="333" mass="35544">MTELKNIPISVLDLALREHGQSNADAVHAAVENAQVAERLGYARYWFAAHHGLPNSTASQPPILIGAAANATTTLRVGSGPVLLPIYSPLAVAEQFGTLTALYGNRIDLGLGRSSGGFPARAIRGPRGAASHSQDVLDLLGLFQGGLPPDNPMSQVVAVPGYGDTPETWLLGSTSGYSAQLAGELGLPFAYAHHFAPERTEEILDVYRGAFRPSWCLEEPHVMVTTILVAADNPESVRAESMTSDITHLALLKGERPEPVNVDEALARRFSAQEERALAKHHARQAIGTPDEVEAQLRTLLASTGADELMFQLVASTAAGRVRSLEIAKHLTM</sequence>
<dbReference type="InterPro" id="IPR019949">
    <property type="entry name" value="CmoO-like"/>
</dbReference>
<dbReference type="NCBIfam" id="TIGR03558">
    <property type="entry name" value="oxido_grp_1"/>
    <property type="match status" value="1"/>
</dbReference>
<dbReference type="RefSeq" id="WP_230792521.1">
    <property type="nucleotide sequence ID" value="NZ_JAJNCO010000024.1"/>
</dbReference>
<dbReference type="SUPFAM" id="SSF51679">
    <property type="entry name" value="Bacterial luciferase-like"/>
    <property type="match status" value="1"/>
</dbReference>
<feature type="domain" description="Luciferase-like" evidence="2">
    <location>
        <begin position="19"/>
        <end position="307"/>
    </location>
</feature>
<dbReference type="GO" id="GO:0005829">
    <property type="term" value="C:cytosol"/>
    <property type="evidence" value="ECO:0007669"/>
    <property type="project" value="TreeGrafter"/>
</dbReference>
<dbReference type="PANTHER" id="PTHR30137:SF6">
    <property type="entry name" value="LUCIFERASE-LIKE MONOOXYGENASE"/>
    <property type="match status" value="1"/>
</dbReference>
<dbReference type="Pfam" id="PF00296">
    <property type="entry name" value="Bac_luciferase"/>
    <property type="match status" value="1"/>
</dbReference>
<dbReference type="Proteomes" id="UP001198630">
    <property type="component" value="Unassembled WGS sequence"/>
</dbReference>
<gene>
    <name evidence="3" type="ORF">LQ384_26040</name>
</gene>
<dbReference type="PANTHER" id="PTHR30137">
    <property type="entry name" value="LUCIFERASE-LIKE MONOOXYGENASE"/>
    <property type="match status" value="1"/>
</dbReference>
<evidence type="ECO:0000259" key="2">
    <source>
        <dbReference type="Pfam" id="PF00296"/>
    </source>
</evidence>
<dbReference type="GO" id="GO:0016705">
    <property type="term" value="F:oxidoreductase activity, acting on paired donors, with incorporation or reduction of molecular oxygen"/>
    <property type="evidence" value="ECO:0007669"/>
    <property type="project" value="InterPro"/>
</dbReference>
<dbReference type="InterPro" id="IPR050766">
    <property type="entry name" value="Bact_Lucif_Oxidored"/>
</dbReference>
<comment type="similarity">
    <text evidence="1">To bacterial alkanal monooxygenase alpha and beta chains.</text>
</comment>
<evidence type="ECO:0000313" key="4">
    <source>
        <dbReference type="Proteomes" id="UP001198630"/>
    </source>
</evidence>
<evidence type="ECO:0000256" key="1">
    <source>
        <dbReference type="ARBA" id="ARBA00007789"/>
    </source>
</evidence>
<proteinExistence type="predicted"/>
<dbReference type="InterPro" id="IPR036661">
    <property type="entry name" value="Luciferase-like_sf"/>
</dbReference>
<name>A0AAW4XNU1_RHORH</name>